<evidence type="ECO:0000256" key="3">
    <source>
        <dbReference type="ARBA" id="ARBA00006047"/>
    </source>
</evidence>
<evidence type="ECO:0000256" key="12">
    <source>
        <dbReference type="RuleBase" id="RU000587"/>
    </source>
</evidence>
<dbReference type="GO" id="GO:0005980">
    <property type="term" value="P:glycogen catabolic process"/>
    <property type="evidence" value="ECO:0007669"/>
    <property type="project" value="TreeGrafter"/>
</dbReference>
<evidence type="ECO:0000256" key="13">
    <source>
        <dbReference type="SAM" id="MobiDB-lite"/>
    </source>
</evidence>
<evidence type="ECO:0000313" key="14">
    <source>
        <dbReference type="EMBL" id="TGO04169.1"/>
    </source>
</evidence>
<evidence type="ECO:0000256" key="8">
    <source>
        <dbReference type="ARBA" id="ARBA00022898"/>
    </source>
</evidence>
<dbReference type="PANTHER" id="PTHR11468:SF3">
    <property type="entry name" value="GLYCOGEN PHOSPHORYLASE, LIVER FORM"/>
    <property type="match status" value="1"/>
</dbReference>
<dbReference type="NCBIfam" id="TIGR02093">
    <property type="entry name" value="P_ylase"/>
    <property type="match status" value="1"/>
</dbReference>
<dbReference type="FunFam" id="3.40.50.2000:FF:000153">
    <property type="entry name" value="Alpha-1,4 glucan phosphorylase"/>
    <property type="match status" value="1"/>
</dbReference>
<evidence type="ECO:0000256" key="10">
    <source>
        <dbReference type="ARBA" id="ARBA00025174"/>
    </source>
</evidence>
<comment type="function">
    <text evidence="12">Allosteric enzyme that catalyzes the rate-limiting step in glycogen catabolism, the phosphorolytic cleavage of glycogen to produce glucose-1-phosphate, and plays a central role in maintaining cellular and organismal glucose homeostasis.</text>
</comment>
<evidence type="ECO:0000256" key="1">
    <source>
        <dbReference type="ARBA" id="ARBA00001275"/>
    </source>
</evidence>
<dbReference type="PROSITE" id="PS00102">
    <property type="entry name" value="PHOSPHORYLASE"/>
    <property type="match status" value="1"/>
</dbReference>
<dbReference type="CDD" id="cd04300">
    <property type="entry name" value="GT35_Glycogen_Phosphorylase"/>
    <property type="match status" value="1"/>
</dbReference>
<keyword evidence="9 12" id="KW-0119">Carbohydrate metabolism</keyword>
<dbReference type="FunFam" id="3.40.50.2000:FF:000005">
    <property type="entry name" value="Alpha-1,4 glucan phosphorylase"/>
    <property type="match status" value="1"/>
</dbReference>
<dbReference type="EC" id="2.4.1.1" evidence="12"/>
<dbReference type="PIRSF" id="PIRSF000460">
    <property type="entry name" value="Pprylas_GlgP"/>
    <property type="match status" value="1"/>
</dbReference>
<keyword evidence="4" id="KW-0597">Phosphoprotein</keyword>
<dbReference type="Gene3D" id="3.40.50.2000">
    <property type="entry name" value="Glycogen Phosphorylase B"/>
    <property type="match status" value="2"/>
</dbReference>
<comment type="function">
    <text evidence="10">Phosphorylase is an important allosteric enzyme in carbohydrate metabolism. Enzymes from different sources differ in their regulatory mechanisms and in their natural substrates. However, all known phosphorylases share catalytic and structural properties.</text>
</comment>
<dbReference type="PANTHER" id="PTHR11468">
    <property type="entry name" value="GLYCOGEN PHOSPHORYLASE"/>
    <property type="match status" value="1"/>
</dbReference>
<dbReference type="Pfam" id="PF00343">
    <property type="entry name" value="Phosphorylase"/>
    <property type="match status" value="1"/>
</dbReference>
<evidence type="ECO:0000256" key="5">
    <source>
        <dbReference type="ARBA" id="ARBA00022600"/>
    </source>
</evidence>
<dbReference type="AlphaFoldDB" id="A0A4Z1DYZ7"/>
<protein>
    <recommendedName>
        <fullName evidence="12">Alpha-1,4 glucan phosphorylase</fullName>
        <ecNumber evidence="12">2.4.1.1</ecNumber>
    </recommendedName>
</protein>
<dbReference type="InterPro" id="IPR011833">
    <property type="entry name" value="Glycg_phsphrylas"/>
</dbReference>
<dbReference type="Proteomes" id="UP000297318">
    <property type="component" value="Unassembled WGS sequence"/>
</dbReference>
<evidence type="ECO:0000256" key="6">
    <source>
        <dbReference type="ARBA" id="ARBA00022676"/>
    </source>
</evidence>
<dbReference type="GO" id="GO:0030170">
    <property type="term" value="F:pyridoxal phosphate binding"/>
    <property type="evidence" value="ECO:0007669"/>
    <property type="project" value="InterPro"/>
</dbReference>
<keyword evidence="15" id="KW-1185">Reference proteome</keyword>
<dbReference type="GO" id="GO:0005737">
    <property type="term" value="C:cytoplasm"/>
    <property type="evidence" value="ECO:0007669"/>
    <property type="project" value="TreeGrafter"/>
</dbReference>
<dbReference type="InterPro" id="IPR000811">
    <property type="entry name" value="Glyco_trans_35"/>
</dbReference>
<evidence type="ECO:0000313" key="15">
    <source>
        <dbReference type="Proteomes" id="UP000297318"/>
    </source>
</evidence>
<feature type="modified residue" description="N6-(pyridoxal phosphate)lysine" evidence="11">
    <location>
        <position position="699"/>
    </location>
</feature>
<evidence type="ECO:0000256" key="4">
    <source>
        <dbReference type="ARBA" id="ARBA00022553"/>
    </source>
</evidence>
<evidence type="ECO:0000256" key="2">
    <source>
        <dbReference type="ARBA" id="ARBA00001933"/>
    </source>
</evidence>
<accession>A0A4Z1DYZ7</accession>
<keyword evidence="5" id="KW-0321">Glycogen metabolism</keyword>
<keyword evidence="6 12" id="KW-0328">Glycosyltransferase</keyword>
<reference evidence="14 15" key="1">
    <citation type="submission" date="2018-11" db="EMBL/GenBank/DDBJ databases">
        <title>Complete genome sequencing of the Actinobacteria Serinibacter sp. K3-2.</title>
        <authorList>
            <person name="Rakitin A.L."/>
            <person name="Beletsky A.V."/>
            <person name="Mardanov A.V."/>
            <person name="Ravin N.V."/>
            <person name="Gromova A.S."/>
            <person name="Filippova S.N."/>
            <person name="Gal'Chenko V.F."/>
        </authorList>
    </citation>
    <scope>NUCLEOTIDE SEQUENCE [LARGE SCALE GENOMIC DNA]</scope>
    <source>
        <strain evidence="14 15">K3-2</strain>
    </source>
</reference>
<gene>
    <name evidence="14" type="ORF">SERN_2760</name>
</gene>
<organism evidence="14 15">
    <name type="scientific">Serinibacter arcticus</name>
    <dbReference type="NCBI Taxonomy" id="1655435"/>
    <lineage>
        <taxon>Bacteria</taxon>
        <taxon>Bacillati</taxon>
        <taxon>Actinomycetota</taxon>
        <taxon>Actinomycetes</taxon>
        <taxon>Micrococcales</taxon>
        <taxon>Beutenbergiaceae</taxon>
        <taxon>Serinibacter</taxon>
    </lineage>
</organism>
<name>A0A4Z1DYZ7_9MICO</name>
<evidence type="ECO:0000256" key="9">
    <source>
        <dbReference type="ARBA" id="ARBA00023277"/>
    </source>
</evidence>
<keyword evidence="8 11" id="KW-0663">Pyridoxal phosphate</keyword>
<comment type="cofactor">
    <cofactor evidence="2 12">
        <name>pyridoxal 5'-phosphate</name>
        <dbReference type="ChEBI" id="CHEBI:597326"/>
    </cofactor>
</comment>
<dbReference type="SUPFAM" id="SSF53756">
    <property type="entry name" value="UDP-Glycosyltransferase/glycogen phosphorylase"/>
    <property type="match status" value="1"/>
</dbReference>
<evidence type="ECO:0000256" key="11">
    <source>
        <dbReference type="PIRSR" id="PIRSR000460-1"/>
    </source>
</evidence>
<feature type="region of interest" description="Disordered" evidence="13">
    <location>
        <begin position="1"/>
        <end position="22"/>
    </location>
</feature>
<sequence length="850" mass="94705">MSETSSPVSESAPVTGAAPTPASTGLVATHPLALATVNSPPASVDGFVREFLRELNFGQGVSLQGSTVNDQYLALARTVRHYLMARWSETLRRQRETQAKGVAYLSAEYLLGRQLGNALLATDLTDIVGEGLAQCGIDLADLRAQEVEPGLGNGGLGRLAACFIDSLATMSVPCIGYGIRYEYGIFRQTFVEGRQVEQPDSWLALGAPWEFPHPENARLISFGGSVETTTDEAGVERRRWIPAWDVNAVPYNYMVPGYQNGRVNTLRLWRAQATDAFDLKIFNSGDYEEAVRAQTFAENISKVLYPEDSTPQGKELRLQQQYFFVAASIGDFLDQQLPEDFDLTKLPERIIFQLNDTHPVIGVPELMRVLVDERGLEWDAAWAITQKCFAYTCHTLLPEALEVWSVDLLGKLLPRHLEIIYRINDDFLAEVRERFGDDELRIRRMSIIAEHPERSVRMAYLATVAGSKVNGVAALHSQLLRDKVLPDFDEFYPGKFTNVTNGITPRRFLRLANPALSELITDAIGVGWLTDLERLRGLESYAEDEEFRERFRDVKAANKRRLDAVLRERDGFTVHDDHLLDVMVKRLHEYKRQSLKLLHIVTTYDRIISGEVAAADVTPRTFIFGAKAAPGYKMAKEIIHLINAVGSVVNADPRVEDRLKVIFPPNYNVTLAEKVIPAADLSEQISLAGKEASGTGNMKFALNGALTIGTDDGANVEIRELVGNDNFFLFGMLEPQVEELQTRGYVPSSFYEADAGLRRAIDLISSGAFSGGDRSVFEPVVSNLLYEDRFMVLADYAAYIEAQARVDAAYSDVEGWTRSAILNVARSGFFSSDRSMRDYIERIWGTPPSI</sequence>
<comment type="similarity">
    <text evidence="3 12">Belongs to the glycogen phosphorylase family.</text>
</comment>
<dbReference type="EMBL" id="RHPJ01000004">
    <property type="protein sequence ID" value="TGO04169.1"/>
    <property type="molecule type" value="Genomic_DNA"/>
</dbReference>
<dbReference type="GO" id="GO:0008184">
    <property type="term" value="F:glycogen phosphorylase activity"/>
    <property type="evidence" value="ECO:0007669"/>
    <property type="project" value="InterPro"/>
</dbReference>
<proteinExistence type="inferred from homology"/>
<comment type="catalytic activity">
    <reaction evidence="1 12">
        <text>[(1-&gt;4)-alpha-D-glucosyl](n) + phosphate = [(1-&gt;4)-alpha-D-glucosyl](n-1) + alpha-D-glucose 1-phosphate</text>
        <dbReference type="Rhea" id="RHEA:41732"/>
        <dbReference type="Rhea" id="RHEA-COMP:9584"/>
        <dbReference type="Rhea" id="RHEA-COMP:9586"/>
        <dbReference type="ChEBI" id="CHEBI:15444"/>
        <dbReference type="ChEBI" id="CHEBI:43474"/>
        <dbReference type="ChEBI" id="CHEBI:58601"/>
        <dbReference type="EC" id="2.4.1.1"/>
    </reaction>
</comment>
<comment type="caution">
    <text evidence="14">The sequence shown here is derived from an EMBL/GenBank/DDBJ whole genome shotgun (WGS) entry which is preliminary data.</text>
</comment>
<keyword evidence="7 12" id="KW-0808">Transferase</keyword>
<dbReference type="InterPro" id="IPR035090">
    <property type="entry name" value="Pyridoxal_P_attach_site"/>
</dbReference>
<evidence type="ECO:0000256" key="7">
    <source>
        <dbReference type="ARBA" id="ARBA00022679"/>
    </source>
</evidence>